<reference evidence="1 2" key="1">
    <citation type="submission" date="2017-12" db="EMBL/GenBank/DDBJ databases">
        <title>The draft genome sequence of Brumimicrobium saltpan LHR20.</title>
        <authorList>
            <person name="Do Z.-J."/>
            <person name="Luo H.-R."/>
        </authorList>
    </citation>
    <scope>NUCLEOTIDE SEQUENCE [LARGE SCALE GENOMIC DNA]</scope>
    <source>
        <strain evidence="1 2">LHR20</strain>
    </source>
</reference>
<keyword evidence="2" id="KW-1185">Reference proteome</keyword>
<dbReference type="RefSeq" id="WP_101334945.1">
    <property type="nucleotide sequence ID" value="NZ_PJNI01000011.1"/>
</dbReference>
<gene>
    <name evidence="1" type="ORF">CW751_10435</name>
</gene>
<organism evidence="1 2">
    <name type="scientific">Brumimicrobium salinarum</name>
    <dbReference type="NCBI Taxonomy" id="2058658"/>
    <lineage>
        <taxon>Bacteria</taxon>
        <taxon>Pseudomonadati</taxon>
        <taxon>Bacteroidota</taxon>
        <taxon>Flavobacteriia</taxon>
        <taxon>Flavobacteriales</taxon>
        <taxon>Crocinitomicaceae</taxon>
        <taxon>Brumimicrobium</taxon>
    </lineage>
</organism>
<dbReference type="Proteomes" id="UP000236654">
    <property type="component" value="Unassembled WGS sequence"/>
</dbReference>
<evidence type="ECO:0000313" key="1">
    <source>
        <dbReference type="EMBL" id="PKR80263.1"/>
    </source>
</evidence>
<dbReference type="AlphaFoldDB" id="A0A2I0R107"/>
<comment type="caution">
    <text evidence="1">The sequence shown here is derived from an EMBL/GenBank/DDBJ whole genome shotgun (WGS) entry which is preliminary data.</text>
</comment>
<name>A0A2I0R107_9FLAO</name>
<dbReference type="EMBL" id="PJNI01000011">
    <property type="protein sequence ID" value="PKR80263.1"/>
    <property type="molecule type" value="Genomic_DNA"/>
</dbReference>
<dbReference type="OrthoDB" id="961510at2"/>
<sequence length="87" mass="10454">MHKYDKKEFRSLSLPKRYRVVQEEGEYIGVRQLGDHRVHLYAVCGFYVELWILFSIQQIHWIEIQENQSIINEYGSNINVRKDLGLD</sequence>
<protein>
    <submittedName>
        <fullName evidence="1">Uncharacterized protein</fullName>
    </submittedName>
</protein>
<proteinExistence type="predicted"/>
<evidence type="ECO:0000313" key="2">
    <source>
        <dbReference type="Proteomes" id="UP000236654"/>
    </source>
</evidence>
<accession>A0A2I0R107</accession>